<accession>A0A1T0CLG4</accession>
<dbReference type="RefSeq" id="WP_078254650.1">
    <property type="nucleotide sequence ID" value="NZ_MUYU01000020.1"/>
</dbReference>
<dbReference type="AlphaFoldDB" id="A0A1T0CLG4"/>
<dbReference type="InterPro" id="IPR049759">
    <property type="entry name" value="CdiI-like"/>
</dbReference>
<keyword evidence="2" id="KW-1185">Reference proteome</keyword>
<organism evidence="1 2">
    <name type="scientific">Moraxella pluranimalium</name>
    <dbReference type="NCBI Taxonomy" id="470453"/>
    <lineage>
        <taxon>Bacteria</taxon>
        <taxon>Pseudomonadati</taxon>
        <taxon>Pseudomonadota</taxon>
        <taxon>Gammaproteobacteria</taxon>
        <taxon>Moraxellales</taxon>
        <taxon>Moraxellaceae</taxon>
        <taxon>Moraxella</taxon>
    </lineage>
</organism>
<dbReference type="EMBL" id="MUYU01000020">
    <property type="protein sequence ID" value="OOS23099.1"/>
    <property type="molecule type" value="Genomic_DNA"/>
</dbReference>
<evidence type="ECO:0000313" key="2">
    <source>
        <dbReference type="Proteomes" id="UP000189800"/>
    </source>
</evidence>
<proteinExistence type="predicted"/>
<evidence type="ECO:0008006" key="3">
    <source>
        <dbReference type="Google" id="ProtNLM"/>
    </source>
</evidence>
<protein>
    <recommendedName>
        <fullName evidence="3">PhoU domain-containing protein</fullName>
    </recommendedName>
</protein>
<name>A0A1T0CLG4_9GAMM</name>
<comment type="caution">
    <text evidence="1">The sequence shown here is derived from an EMBL/GenBank/DDBJ whole genome shotgun (WGS) entry which is preliminary data.</text>
</comment>
<dbReference type="CDD" id="cd21060">
    <property type="entry name" value="CdiI_NC101"/>
    <property type="match status" value="1"/>
</dbReference>
<dbReference type="OrthoDB" id="6649739at2"/>
<sequence length="103" mass="12494">MDVQIKLDILKGNLLIIERCNQEVQSILNQAEYSIRFKMEQAKNLDFDQSKDLIHELFLIQEQIAFIVFQFNYQVSDFLYNFIRDFDRCDEYAARYVFEKYMA</sequence>
<evidence type="ECO:0000313" key="1">
    <source>
        <dbReference type="EMBL" id="OOS23099.1"/>
    </source>
</evidence>
<reference evidence="1 2" key="1">
    <citation type="submission" date="2017-02" db="EMBL/GenBank/DDBJ databases">
        <title>Draft genome sequence of Moraxella pluranimalium CCUG 54913T type strain.</title>
        <authorList>
            <person name="Salva-Serra F."/>
            <person name="Engstrom-Jakobsson H."/>
            <person name="Thorell K."/>
            <person name="Jaen-Luchoro D."/>
            <person name="Gonzales-Siles L."/>
            <person name="Karlsson R."/>
            <person name="Yazdan S."/>
            <person name="Boulund F."/>
            <person name="Johnning A."/>
            <person name="Engstrand L."/>
            <person name="Kristiansson E."/>
            <person name="Moore E."/>
        </authorList>
    </citation>
    <scope>NUCLEOTIDE SEQUENCE [LARGE SCALE GENOMIC DNA]</scope>
    <source>
        <strain evidence="1 2">CCUG 54913</strain>
    </source>
</reference>
<dbReference type="STRING" id="470453.B0680_08335"/>
<gene>
    <name evidence="1" type="ORF">B0680_08335</name>
</gene>
<dbReference type="Proteomes" id="UP000189800">
    <property type="component" value="Unassembled WGS sequence"/>
</dbReference>